<dbReference type="OrthoDB" id="31183at2759"/>
<dbReference type="InterPro" id="IPR012954">
    <property type="entry name" value="BP28_C_dom"/>
</dbReference>
<feature type="repeat" description="HEAT" evidence="8">
    <location>
        <begin position="2135"/>
        <end position="2173"/>
    </location>
</feature>
<evidence type="ECO:0000256" key="8">
    <source>
        <dbReference type="PROSITE-ProRule" id="PRU00103"/>
    </source>
</evidence>
<dbReference type="Pfam" id="PF23243">
    <property type="entry name" value="HEAT_HEATR1"/>
    <property type="match status" value="1"/>
</dbReference>
<dbReference type="GO" id="GO:0045943">
    <property type="term" value="P:positive regulation of transcription by RNA polymerase I"/>
    <property type="evidence" value="ECO:0007669"/>
    <property type="project" value="TreeGrafter"/>
</dbReference>
<keyword evidence="12" id="KW-1185">Reference proteome</keyword>
<evidence type="ECO:0000256" key="9">
    <source>
        <dbReference type="RuleBase" id="RU367065"/>
    </source>
</evidence>
<dbReference type="GO" id="GO:0034455">
    <property type="term" value="C:t-UTP complex"/>
    <property type="evidence" value="ECO:0007669"/>
    <property type="project" value="TreeGrafter"/>
</dbReference>
<dbReference type="EMBL" id="JANBOI010000158">
    <property type="protein sequence ID" value="KAJ1733199.1"/>
    <property type="molecule type" value="Genomic_DNA"/>
</dbReference>
<dbReference type="InterPro" id="IPR056473">
    <property type="entry name" value="HEAT_Utp10/HEAT1"/>
</dbReference>
<protein>
    <recommendedName>
        <fullName evidence="3 9">U3 small nucleolar RNA-associated protein 10</fullName>
    </recommendedName>
</protein>
<dbReference type="Gene3D" id="1.25.10.10">
    <property type="entry name" value="Leucine-rich Repeat Variant"/>
    <property type="match status" value="3"/>
</dbReference>
<organism evidence="11 12">
    <name type="scientific">Coemansia biformis</name>
    <dbReference type="NCBI Taxonomy" id="1286918"/>
    <lineage>
        <taxon>Eukaryota</taxon>
        <taxon>Fungi</taxon>
        <taxon>Fungi incertae sedis</taxon>
        <taxon>Zoopagomycota</taxon>
        <taxon>Kickxellomycotina</taxon>
        <taxon>Kickxellomycetes</taxon>
        <taxon>Kickxellales</taxon>
        <taxon>Kickxellaceae</taxon>
        <taxon>Coemansia</taxon>
    </lineage>
</organism>
<dbReference type="GO" id="GO:0030515">
    <property type="term" value="F:snoRNA binding"/>
    <property type="evidence" value="ECO:0007669"/>
    <property type="project" value="TreeGrafter"/>
</dbReference>
<dbReference type="PANTHER" id="PTHR13457:SF1">
    <property type="entry name" value="HEAT REPEAT-CONTAINING PROTEIN 1"/>
    <property type="match status" value="1"/>
</dbReference>
<accession>A0A9W7YH88</accession>
<sequence length="2174" mass="230140">MASSLASQLYRLRGIDRAISTERAQKIRASFLFDGRQAADIDNQTILDIGRDGLRELRQINRRFDVYAATLFSESVKDMDRVLQTREENNKLDESIRAFLFQLAPHFLTKPAGKALEWLVRRFRIHEFNVRDILAAILPYHETKAFLTMLTIITFEAGDMDLFGFLVTQRKARRVLDRGTLLAQCVRDRSLMAFIGNAAFRACTMGLDYPGLHSFYATVMSQYISNLPEVGDAAVQFVLPYVLDGLSLHARDAQIAAYMALGALGTRVLLTADALEKALCAVAQQPADVRAMAMCLVQLVQTQEAATVAEALSPRFLDTAASHPALPQALCVLADEYDVGMLMRPLLGALTRHALAGGSGAGRLLTAVIPVIPLAYAPVLCERLVHEYVARGLAGNMETDAEGVITMLQLRFGQQLEDAIGAAASSFGAASDKQQAEAVHRLLYQLNMRGAATDASKVLPLRETATTLYLGISHADTGIRLVAAKALRDIVAGSDSEFALSAQDAGKLIVERLQHEDDEQILEIVLSLPLADYVRAEDLVPALASLLSSERVPLARLSGPIVDALLSIDTADDVLRNEVVSAVFPYVLSFGSTRPVTQALIDRLRRGSSARRDGEWLGSLAAVRKDARKDLGAEYNMQAAMSLATALVRDWAQLADASTGVWARQLGCTASLPARTAAIAVGVQAVAQLAAAGDAAQCAAATAAVVKAALDVLASSSARHLAAVADNAARTPSDSAAWTALLGGLATGNDHGAPCAQVAVAAISATLGVLAETVTLRPCMWFAPALATDGDVEAEYRQVLRTTLESIAASPGEQARVVGALAGHILRRCAGGEWAQLLAAMWTSGIDALARARCLLAFRALVLHREPGAATDYQTVLPAIVAQLADEDASVRRAAAASIKALHQVLPADARHGDSDSIYMYDAFYGRPSSKLQYLQAETAVRLVGQLAACAAALADDDAAAPAELGRILTKGSGSTGKARQLKLNRQARGSVVAFMLSHVAAADGVAPELQTRILAVLRAVESPCFVEQLAPLIAAHVARIRELGAPAADSAEDQLVRAMFRACYAPGNAEQLAADGECWATFLDYAAGAASAEPASWTSEQRARAYVQQVAFERLAAGLAPALGDAAVAAVTACLLDAAARGAAYDAPAAATVRGLFGSIVLDAGAAADAISAIAERLDNGAGSDGGARAGKRARAVPGAEAPVLAELAALLEHVQCSAQLAGSPALVPGLMALLGVLVTQQTEAAYATQLALAMLTRIFEEANAGSVPIAESVVRVDTVVQAIRTSGSPQTHNQALLLLAAVAAQHPDAVLHHAMAVFTFMGANVLRQDDTYSLHVIQQTLRTIVPALVGAGADGGAGQAARAGPVLRVFVDSLTHIPRHRRMALFTTLVQALGADTHAAAVTSLLLEKHSARVLRGAGGQAEDVLAFTLSLTHELTAAQQVRSCEMLLRYVAALPAEADGDTPSPELFVDVARMDNKHLRAFRLVALDFAHRLLTSRQLGTVLTAQSTADPALAAQSTADAALAAVAEAQLALIAQLAAQHEQLAAAGRLETPVAERAWRQALALSYSVLDDANALMSRPAFVATVVRLLGQSDLRVRRRAMALAATRLGSFDTRRASDADIDQALELLPPVVATAALPGDGDDLVMCKQAALLCVATAARKFSALRPALFTALAEPISGAHSLGAAQPAVASAAMAALAALCDQLGSRLIPALPQYLPAVLKHLCAAVARFADASEDDLALLLGALAVLQAVVENMGAFLAPSLPPLLGALLSPMLRSYSRGADTSAEAALREQARGRSDELLSAVARSVPPRLLVPALAAFYRKSASRQGAAATVAVVDFVGRTGSALQHSHLAQFHRQLFRFLLGVFDVARSPGVQRADADAVEQAALDALMRVVVKLSETLFRPLFLSFLEWATADPAPAPAACPWAAPGPAPGSASGQHADETRLRVFYRALNALFAQLKSILTPYYASVIDTTTAQLARYAVALDSVEAQEEADRREKPVPGALWTAVVDSIRHCAQHDSGDFWTEDMFRRVARPLANQLANVKTTATSAEQAYDGYIERIRTCLAPAASQLAAAAGNDAMWKILNQDVMLKARSDYAPVREAALVVLRAFYDRLGEEFLILLPETIPFLAELLEDDDKRVERATHETIKAIELHLGESLQSYLR</sequence>
<evidence type="ECO:0000256" key="2">
    <source>
        <dbReference type="ARBA" id="ARBA00010559"/>
    </source>
</evidence>
<feature type="repeat" description="HEAT" evidence="8">
    <location>
        <begin position="876"/>
        <end position="914"/>
    </location>
</feature>
<evidence type="ECO:0000256" key="3">
    <source>
        <dbReference type="ARBA" id="ARBA00015399"/>
    </source>
</evidence>
<comment type="subcellular location">
    <subcellularLocation>
        <location evidence="1 9">Nucleus</location>
        <location evidence="1 9">Nucleolus</location>
    </subcellularLocation>
</comment>
<comment type="subunit">
    <text evidence="9">Component of the ribosomal small subunit (SSU) processome.</text>
</comment>
<dbReference type="GO" id="GO:0000462">
    <property type="term" value="P:maturation of SSU-rRNA from tricistronic rRNA transcript (SSU-rRNA, 5.8S rRNA, LSU-rRNA)"/>
    <property type="evidence" value="ECO:0007669"/>
    <property type="project" value="TreeGrafter"/>
</dbReference>
<dbReference type="PANTHER" id="PTHR13457">
    <property type="entry name" value="BAP28"/>
    <property type="match status" value="1"/>
</dbReference>
<dbReference type="Pfam" id="PF12397">
    <property type="entry name" value="U3snoRNP10"/>
    <property type="match status" value="1"/>
</dbReference>
<dbReference type="InterPro" id="IPR011989">
    <property type="entry name" value="ARM-like"/>
</dbReference>
<proteinExistence type="inferred from homology"/>
<comment type="caution">
    <text evidence="11">The sequence shown here is derived from an EMBL/GenBank/DDBJ whole genome shotgun (WGS) entry which is preliminary data.</text>
</comment>
<dbReference type="InterPro" id="IPR016024">
    <property type="entry name" value="ARM-type_fold"/>
</dbReference>
<dbReference type="GO" id="GO:0032040">
    <property type="term" value="C:small-subunit processome"/>
    <property type="evidence" value="ECO:0007669"/>
    <property type="project" value="TreeGrafter"/>
</dbReference>
<keyword evidence="7 9" id="KW-0687">Ribonucleoprotein</keyword>
<keyword evidence="6 9" id="KW-0539">Nucleus</keyword>
<evidence type="ECO:0000256" key="5">
    <source>
        <dbReference type="ARBA" id="ARBA00022552"/>
    </source>
</evidence>
<evidence type="ECO:0000256" key="6">
    <source>
        <dbReference type="ARBA" id="ARBA00023242"/>
    </source>
</evidence>
<feature type="domain" description="BP28 C-terminal" evidence="10">
    <location>
        <begin position="1855"/>
        <end position="2032"/>
    </location>
</feature>
<reference evidence="11" key="1">
    <citation type="submission" date="2022-07" db="EMBL/GenBank/DDBJ databases">
        <title>Phylogenomic reconstructions and comparative analyses of Kickxellomycotina fungi.</title>
        <authorList>
            <person name="Reynolds N.K."/>
            <person name="Stajich J.E."/>
            <person name="Barry K."/>
            <person name="Grigoriev I.V."/>
            <person name="Crous P."/>
            <person name="Smith M.E."/>
        </authorList>
    </citation>
    <scope>NUCLEOTIDE SEQUENCE</scope>
    <source>
        <strain evidence="11">BCRC 34381</strain>
    </source>
</reference>
<evidence type="ECO:0000256" key="1">
    <source>
        <dbReference type="ARBA" id="ARBA00004604"/>
    </source>
</evidence>
<dbReference type="InterPro" id="IPR040191">
    <property type="entry name" value="UTP10"/>
</dbReference>
<dbReference type="Proteomes" id="UP001143981">
    <property type="component" value="Unassembled WGS sequence"/>
</dbReference>
<evidence type="ECO:0000313" key="12">
    <source>
        <dbReference type="Proteomes" id="UP001143981"/>
    </source>
</evidence>
<name>A0A9W7YH88_9FUNG</name>
<dbReference type="SUPFAM" id="SSF48371">
    <property type="entry name" value="ARM repeat"/>
    <property type="match status" value="2"/>
</dbReference>
<comment type="similarity">
    <text evidence="2 9">Belongs to the HEATR1/UTP10 family.</text>
</comment>
<comment type="function">
    <text evidence="9">Involved in nucleolar processing of pre-18S ribosomal RNA.</text>
</comment>
<keyword evidence="5 9" id="KW-0698">rRNA processing</keyword>
<dbReference type="InterPro" id="IPR021133">
    <property type="entry name" value="HEAT_type_2"/>
</dbReference>
<dbReference type="InterPro" id="IPR022125">
    <property type="entry name" value="U3snoRNP10_N"/>
</dbReference>
<dbReference type="SMART" id="SM01036">
    <property type="entry name" value="BP28CT"/>
    <property type="match status" value="1"/>
</dbReference>
<dbReference type="PROSITE" id="PS50077">
    <property type="entry name" value="HEAT_REPEAT"/>
    <property type="match status" value="2"/>
</dbReference>
<evidence type="ECO:0000313" key="11">
    <source>
        <dbReference type="EMBL" id="KAJ1733199.1"/>
    </source>
</evidence>
<dbReference type="Pfam" id="PF08146">
    <property type="entry name" value="BP28CT"/>
    <property type="match status" value="1"/>
</dbReference>
<evidence type="ECO:0000256" key="4">
    <source>
        <dbReference type="ARBA" id="ARBA00022517"/>
    </source>
</evidence>
<keyword evidence="4 9" id="KW-0690">Ribosome biogenesis</keyword>
<evidence type="ECO:0000259" key="10">
    <source>
        <dbReference type="SMART" id="SM01036"/>
    </source>
</evidence>
<evidence type="ECO:0000256" key="7">
    <source>
        <dbReference type="ARBA" id="ARBA00023274"/>
    </source>
</evidence>
<gene>
    <name evidence="11" type="primary">UTP10</name>
    <name evidence="11" type="ORF">LPJ61_001674</name>
</gene>
<dbReference type="GO" id="GO:0030686">
    <property type="term" value="C:90S preribosome"/>
    <property type="evidence" value="ECO:0007669"/>
    <property type="project" value="TreeGrafter"/>
</dbReference>